<dbReference type="PRINTS" id="PR00598">
    <property type="entry name" value="HTHMARR"/>
</dbReference>
<evidence type="ECO:0000313" key="6">
    <source>
        <dbReference type="Proteomes" id="UP000291562"/>
    </source>
</evidence>
<evidence type="ECO:0000256" key="3">
    <source>
        <dbReference type="ARBA" id="ARBA00023163"/>
    </source>
</evidence>
<dbReference type="PANTHER" id="PTHR35790">
    <property type="entry name" value="HTH-TYPE TRANSCRIPTIONAL REGULATOR PCHR"/>
    <property type="match status" value="1"/>
</dbReference>
<protein>
    <submittedName>
        <fullName evidence="5">MarR family transcriptional regulator</fullName>
    </submittedName>
</protein>
<evidence type="ECO:0000256" key="2">
    <source>
        <dbReference type="ARBA" id="ARBA00023125"/>
    </source>
</evidence>
<dbReference type="Gene3D" id="1.10.10.10">
    <property type="entry name" value="Winged helix-like DNA-binding domain superfamily/Winged helix DNA-binding domain"/>
    <property type="match status" value="1"/>
</dbReference>
<evidence type="ECO:0000313" key="5">
    <source>
        <dbReference type="EMBL" id="QBB71865.1"/>
    </source>
</evidence>
<dbReference type="SUPFAM" id="SSF46785">
    <property type="entry name" value="Winged helix' DNA-binding domain"/>
    <property type="match status" value="1"/>
</dbReference>
<dbReference type="InterPro" id="IPR000835">
    <property type="entry name" value="HTH_MarR-typ"/>
</dbReference>
<dbReference type="PANTHER" id="PTHR35790:SF4">
    <property type="entry name" value="HTH-TYPE TRANSCRIPTIONAL REGULATOR PCHR"/>
    <property type="match status" value="1"/>
</dbReference>
<dbReference type="InterPro" id="IPR036388">
    <property type="entry name" value="WH-like_DNA-bd_sf"/>
</dbReference>
<feature type="domain" description="HTH marR-type" evidence="4">
    <location>
        <begin position="10"/>
        <end position="143"/>
    </location>
</feature>
<dbReference type="EMBL" id="CP035704">
    <property type="protein sequence ID" value="QBB71865.1"/>
    <property type="molecule type" value="Genomic_DNA"/>
</dbReference>
<dbReference type="InterPro" id="IPR036390">
    <property type="entry name" value="WH_DNA-bd_sf"/>
</dbReference>
<dbReference type="Proteomes" id="UP000291562">
    <property type="component" value="Chromosome"/>
</dbReference>
<keyword evidence="6" id="KW-1185">Reference proteome</keyword>
<dbReference type="GO" id="GO:0003700">
    <property type="term" value="F:DNA-binding transcription factor activity"/>
    <property type="evidence" value="ECO:0007669"/>
    <property type="project" value="InterPro"/>
</dbReference>
<dbReference type="InterPro" id="IPR052067">
    <property type="entry name" value="Metal_resp_HTH_trans_reg"/>
</dbReference>
<gene>
    <name evidence="5" type="ORF">ELE36_16710</name>
</gene>
<accession>A0A411HMZ9</accession>
<dbReference type="GO" id="GO:0003677">
    <property type="term" value="F:DNA binding"/>
    <property type="evidence" value="ECO:0007669"/>
    <property type="project" value="UniProtKB-KW"/>
</dbReference>
<organism evidence="5 6">
    <name type="scientific">Pseudolysobacter antarcticus</name>
    <dbReference type="NCBI Taxonomy" id="2511995"/>
    <lineage>
        <taxon>Bacteria</taxon>
        <taxon>Pseudomonadati</taxon>
        <taxon>Pseudomonadota</taxon>
        <taxon>Gammaproteobacteria</taxon>
        <taxon>Lysobacterales</taxon>
        <taxon>Rhodanobacteraceae</taxon>
        <taxon>Pseudolysobacter</taxon>
    </lineage>
</organism>
<reference evidence="5 6" key="1">
    <citation type="submission" date="2019-01" db="EMBL/GenBank/DDBJ databases">
        <title>Pseudolysobacter antarctica gen. nov., sp. nov., isolated from Fildes Peninsula, Antarctica.</title>
        <authorList>
            <person name="Wei Z."/>
            <person name="Peng F."/>
        </authorList>
    </citation>
    <scope>NUCLEOTIDE SEQUENCE [LARGE SCALE GENOMIC DNA]</scope>
    <source>
        <strain evidence="5 6">AQ6-296</strain>
    </source>
</reference>
<dbReference type="KEGG" id="xbc:ELE36_16710"/>
<dbReference type="SMART" id="SM00347">
    <property type="entry name" value="HTH_MARR"/>
    <property type="match status" value="1"/>
</dbReference>
<evidence type="ECO:0000259" key="4">
    <source>
        <dbReference type="PROSITE" id="PS50995"/>
    </source>
</evidence>
<keyword evidence="1" id="KW-0805">Transcription regulation</keyword>
<keyword evidence="2" id="KW-0238">DNA-binding</keyword>
<dbReference type="RefSeq" id="WP_129835294.1">
    <property type="nucleotide sequence ID" value="NZ_CP035704.1"/>
</dbReference>
<dbReference type="PROSITE" id="PS50995">
    <property type="entry name" value="HTH_MARR_2"/>
    <property type="match status" value="1"/>
</dbReference>
<name>A0A411HMZ9_9GAMM</name>
<evidence type="ECO:0000256" key="1">
    <source>
        <dbReference type="ARBA" id="ARBA00023015"/>
    </source>
</evidence>
<sequence>MTEHHVLELERFLPYRLSILSNTISQAIAREYEQRFELSVTEWRVMAVLGRYEGLSAVDVAVRTAMDKVAVSRALTRLVQAGRVKRTLADLDKRRSVLALTTKGWKIYDQVAPAALEHERQLLSTLDAEERAWLEKILIKLGTEGVFAMNAAVTTK</sequence>
<keyword evidence="3" id="KW-0804">Transcription</keyword>
<dbReference type="OrthoDB" id="8906692at2"/>
<dbReference type="AlphaFoldDB" id="A0A411HMZ9"/>
<proteinExistence type="predicted"/>
<dbReference type="Pfam" id="PF12802">
    <property type="entry name" value="MarR_2"/>
    <property type="match status" value="1"/>
</dbReference>